<name>A0ABP8LFJ5_9BURK</name>
<dbReference type="InterPro" id="IPR006675">
    <property type="entry name" value="HDIG_dom"/>
</dbReference>
<dbReference type="SUPFAM" id="SSF109604">
    <property type="entry name" value="HD-domain/PDEase-like"/>
    <property type="match status" value="1"/>
</dbReference>
<dbReference type="PANTHER" id="PTHR33525:SF3">
    <property type="entry name" value="RIBONUCLEASE Y"/>
    <property type="match status" value="1"/>
</dbReference>
<organism evidence="2 3">
    <name type="scientific">Acidovorax lacteus</name>
    <dbReference type="NCBI Taxonomy" id="1924988"/>
    <lineage>
        <taxon>Bacteria</taxon>
        <taxon>Pseudomonadati</taxon>
        <taxon>Pseudomonadota</taxon>
        <taxon>Betaproteobacteria</taxon>
        <taxon>Burkholderiales</taxon>
        <taxon>Comamonadaceae</taxon>
        <taxon>Acidovorax</taxon>
    </lineage>
</organism>
<sequence length="293" mass="32043">MTTAALPLPLTLDRDALARNIRALPSLPTVVQELLALMQAQEADIDRIGTTLSQDQALSARVLQLANSPLYGLSGRIASIRDGIKILGLRQLGSLVLTAAVTLQFERLHGQSLHMETFWRHSMACAVAAQHLARHVGLDEASAFTAGLLHDVGRLVLDSRYPNEMAQVLRWARAQDMCLCQAEQALLGIDHTEVGQWMARHWRFAPQVVEAIGQHHEPPPSGAVTLIDVVHGADAIAHALDIALHDAEAVPPVNGWSWQRLQWHTGALVPTLQAIELEFQTLQAILRPIPEAV</sequence>
<dbReference type="CDD" id="cd00077">
    <property type="entry name" value="HDc"/>
    <property type="match status" value="1"/>
</dbReference>
<dbReference type="RefSeq" id="WP_345066480.1">
    <property type="nucleotide sequence ID" value="NZ_BAABEX010000029.1"/>
</dbReference>
<gene>
    <name evidence="2" type="ORF">GCM10023090_27970</name>
</gene>
<accession>A0ABP8LFJ5</accession>
<dbReference type="Gene3D" id="1.10.3210.10">
    <property type="entry name" value="Hypothetical protein af1432"/>
    <property type="match status" value="1"/>
</dbReference>
<dbReference type="EMBL" id="BAABEX010000029">
    <property type="protein sequence ID" value="GAA4428744.1"/>
    <property type="molecule type" value="Genomic_DNA"/>
</dbReference>
<dbReference type="PROSITE" id="PS51833">
    <property type="entry name" value="HDOD"/>
    <property type="match status" value="1"/>
</dbReference>
<reference evidence="3" key="1">
    <citation type="journal article" date="2019" name="Int. J. Syst. Evol. Microbiol.">
        <title>The Global Catalogue of Microorganisms (GCM) 10K type strain sequencing project: providing services to taxonomists for standard genome sequencing and annotation.</title>
        <authorList>
            <consortium name="The Broad Institute Genomics Platform"/>
            <consortium name="The Broad Institute Genome Sequencing Center for Infectious Disease"/>
            <person name="Wu L."/>
            <person name="Ma J."/>
        </authorList>
    </citation>
    <scope>NUCLEOTIDE SEQUENCE [LARGE SCALE GENOMIC DNA]</scope>
    <source>
        <strain evidence="3">JCM 31890</strain>
    </source>
</reference>
<feature type="domain" description="HDOD" evidence="1">
    <location>
        <begin position="24"/>
        <end position="218"/>
    </location>
</feature>
<keyword evidence="3" id="KW-1185">Reference proteome</keyword>
<evidence type="ECO:0000259" key="1">
    <source>
        <dbReference type="PROSITE" id="PS51833"/>
    </source>
</evidence>
<dbReference type="InterPro" id="IPR003607">
    <property type="entry name" value="HD/PDEase_dom"/>
</dbReference>
<dbReference type="Proteomes" id="UP001501788">
    <property type="component" value="Unassembled WGS sequence"/>
</dbReference>
<dbReference type="Pfam" id="PF08668">
    <property type="entry name" value="HDOD"/>
    <property type="match status" value="1"/>
</dbReference>
<evidence type="ECO:0000313" key="2">
    <source>
        <dbReference type="EMBL" id="GAA4428744.1"/>
    </source>
</evidence>
<dbReference type="NCBIfam" id="TIGR00277">
    <property type="entry name" value="HDIG"/>
    <property type="match status" value="1"/>
</dbReference>
<comment type="caution">
    <text evidence="2">The sequence shown here is derived from an EMBL/GenBank/DDBJ whole genome shotgun (WGS) entry which is preliminary data.</text>
</comment>
<evidence type="ECO:0000313" key="3">
    <source>
        <dbReference type="Proteomes" id="UP001501788"/>
    </source>
</evidence>
<protein>
    <submittedName>
        <fullName evidence="2">HDOD domain-containing protein</fullName>
    </submittedName>
</protein>
<dbReference type="InterPro" id="IPR052340">
    <property type="entry name" value="RNase_Y/CdgJ"/>
</dbReference>
<proteinExistence type="predicted"/>
<dbReference type="PANTHER" id="PTHR33525">
    <property type="match status" value="1"/>
</dbReference>
<dbReference type="InterPro" id="IPR013976">
    <property type="entry name" value="HDOD"/>
</dbReference>